<protein>
    <submittedName>
        <fullName evidence="1">(spotted green pufferfish) hypothetical protein</fullName>
    </submittedName>
</protein>
<reference evidence="1" key="1">
    <citation type="journal article" date="2004" name="Nature">
        <title>Genome duplication in the teleost fish Tetraodon nigroviridis reveals the early vertebrate proto-karyotype.</title>
        <authorList>
            <person name="Jaillon O."/>
            <person name="Aury J.-M."/>
            <person name="Brunet F."/>
            <person name="Petit J.-L."/>
            <person name="Stange-Thomann N."/>
            <person name="Mauceli E."/>
            <person name="Bouneau L."/>
            <person name="Fischer C."/>
            <person name="Ozouf-Costaz C."/>
            <person name="Bernot A."/>
            <person name="Nicaud S."/>
            <person name="Jaffe D."/>
            <person name="Fisher S."/>
            <person name="Lutfalla G."/>
            <person name="Dossat C."/>
            <person name="Segurens B."/>
            <person name="Dasilva C."/>
            <person name="Salanoubat M."/>
            <person name="Levy M."/>
            <person name="Boudet N."/>
            <person name="Castellano S."/>
            <person name="Anthouard V."/>
            <person name="Jubin C."/>
            <person name="Castelli V."/>
            <person name="Katinka M."/>
            <person name="Vacherie B."/>
            <person name="Biemont C."/>
            <person name="Skalli Z."/>
            <person name="Cattolico L."/>
            <person name="Poulain J."/>
            <person name="De Berardinis V."/>
            <person name="Cruaud C."/>
            <person name="Duprat S."/>
            <person name="Brottier P."/>
            <person name="Coutanceau J.-P."/>
            <person name="Gouzy J."/>
            <person name="Parra G."/>
            <person name="Lardier G."/>
            <person name="Chapple C."/>
            <person name="McKernan K.J."/>
            <person name="McEwan P."/>
            <person name="Bosak S."/>
            <person name="Kellis M."/>
            <person name="Volff J.-N."/>
            <person name="Guigo R."/>
            <person name="Zody M.C."/>
            <person name="Mesirov J."/>
            <person name="Lindblad-Toh K."/>
            <person name="Birren B."/>
            <person name="Nusbaum C."/>
            <person name="Kahn D."/>
            <person name="Robinson-Rechavi M."/>
            <person name="Laudet V."/>
            <person name="Schachter V."/>
            <person name="Quetier F."/>
            <person name="Saurin W."/>
            <person name="Scarpelli C."/>
            <person name="Wincker P."/>
            <person name="Lander E.S."/>
            <person name="Weissenbach J."/>
            <person name="Roest Crollius H."/>
        </authorList>
    </citation>
    <scope>NUCLEOTIDE SEQUENCE [LARGE SCALE GENOMIC DNA]</scope>
</reference>
<proteinExistence type="predicted"/>
<dbReference type="KEGG" id="tng:GSTEN00035546G001"/>
<comment type="caution">
    <text evidence="1">The sequence shown here is derived from an EMBL/GenBank/DDBJ whole genome shotgun (WGS) entry which is preliminary data.</text>
</comment>
<accession>Q4REZ7</accession>
<evidence type="ECO:0000313" key="1">
    <source>
        <dbReference type="EMBL" id="CAG13035.1"/>
    </source>
</evidence>
<dbReference type="EMBL" id="CAAE01015122">
    <property type="protein sequence ID" value="CAG13035.1"/>
    <property type="molecule type" value="Genomic_DNA"/>
</dbReference>
<name>Q4REZ7_TETNG</name>
<dbReference type="AlphaFoldDB" id="Q4REZ7"/>
<reference evidence="1" key="2">
    <citation type="submission" date="2004-02" db="EMBL/GenBank/DDBJ databases">
        <authorList>
            <consortium name="Genoscope"/>
            <consortium name="Whitehead Institute Centre for Genome Research"/>
        </authorList>
    </citation>
    <scope>NUCLEOTIDE SEQUENCE</scope>
</reference>
<gene>
    <name evidence="1" type="ORF">GSTENG00035546001</name>
</gene>
<sequence>MSEEQVWYIRQYMTEHKHQNNFQSLHKKNKKISIIYTSAVKNLHESSSTPCALSWRREANQINTFHIHVIYDRSTAQIIYLQCVSGENESFQL</sequence>
<organism evidence="1">
    <name type="scientific">Tetraodon nigroviridis</name>
    <name type="common">Spotted green pufferfish</name>
    <name type="synonym">Chelonodon nigroviridis</name>
    <dbReference type="NCBI Taxonomy" id="99883"/>
    <lineage>
        <taxon>Eukaryota</taxon>
        <taxon>Metazoa</taxon>
        <taxon>Chordata</taxon>
        <taxon>Craniata</taxon>
        <taxon>Vertebrata</taxon>
        <taxon>Euteleostomi</taxon>
        <taxon>Actinopterygii</taxon>
        <taxon>Neopterygii</taxon>
        <taxon>Teleostei</taxon>
        <taxon>Neoteleostei</taxon>
        <taxon>Acanthomorphata</taxon>
        <taxon>Eupercaria</taxon>
        <taxon>Tetraodontiformes</taxon>
        <taxon>Tetradontoidea</taxon>
        <taxon>Tetraodontidae</taxon>
        <taxon>Tetraodon</taxon>
    </lineage>
</organism>